<evidence type="ECO:0000313" key="2">
    <source>
        <dbReference type="EMBL" id="RID92765.1"/>
    </source>
</evidence>
<sequence>MRESRMSSLYLVSALAYLAVIVLFAALHLRGDYSPIRQALSDYGIGPSHPLFVSYAVAGIAASSLLAAAVLQDGRFTLRAGLCLLGMAALPLGVVAYPTDIEGEPSSRTGRLHLAFAVANFALAYIAIDDLFPDAESLPPTAFRHLLGALYWVVTASLLGVAVCLVHALRHRIFGLLERLYLFSSALWLGLFALGMALAPHGAQ</sequence>
<keyword evidence="1" id="KW-0472">Membrane</keyword>
<feature type="transmembrane region" description="Helical" evidence="1">
    <location>
        <begin position="6"/>
        <end position="29"/>
    </location>
</feature>
<keyword evidence="1" id="KW-0812">Transmembrane</keyword>
<name>A0A398BQB3_9RHOB</name>
<proteinExistence type="predicted"/>
<comment type="caution">
    <text evidence="2">The sequence shown here is derived from an EMBL/GenBank/DDBJ whole genome shotgun (WGS) entry which is preliminary data.</text>
</comment>
<feature type="transmembrane region" description="Helical" evidence="1">
    <location>
        <begin position="180"/>
        <end position="199"/>
    </location>
</feature>
<gene>
    <name evidence="2" type="ORF">D2N39_03560</name>
</gene>
<keyword evidence="1" id="KW-1133">Transmembrane helix</keyword>
<protein>
    <submittedName>
        <fullName evidence="2">DUF998 domain-containing protein</fullName>
    </submittedName>
</protein>
<dbReference type="Proteomes" id="UP000266649">
    <property type="component" value="Unassembled WGS sequence"/>
</dbReference>
<keyword evidence="3" id="KW-1185">Reference proteome</keyword>
<feature type="transmembrane region" description="Helical" evidence="1">
    <location>
        <begin position="148"/>
        <end position="168"/>
    </location>
</feature>
<evidence type="ECO:0000313" key="3">
    <source>
        <dbReference type="Proteomes" id="UP000266649"/>
    </source>
</evidence>
<dbReference type="InterPro" id="IPR009339">
    <property type="entry name" value="DUF998"/>
</dbReference>
<dbReference type="Pfam" id="PF06197">
    <property type="entry name" value="DUF998"/>
    <property type="match status" value="1"/>
</dbReference>
<reference evidence="2 3" key="1">
    <citation type="submission" date="2018-09" db="EMBL/GenBank/DDBJ databases">
        <title>Gemmobacter lutimaris sp. nov., a marine bacterium isolated from tidal flat.</title>
        <authorList>
            <person name="Lee D.W."/>
            <person name="Yoo Y."/>
            <person name="Kim J.-J."/>
            <person name="Kim B.S."/>
        </authorList>
    </citation>
    <scope>NUCLEOTIDE SEQUENCE [LARGE SCALE GENOMIC DNA]</scope>
    <source>
        <strain evidence="2 3">YJ-T1-11</strain>
    </source>
</reference>
<feature type="transmembrane region" description="Helical" evidence="1">
    <location>
        <begin position="50"/>
        <end position="70"/>
    </location>
</feature>
<accession>A0A398BQB3</accession>
<dbReference type="EMBL" id="QXXQ01000002">
    <property type="protein sequence ID" value="RID92765.1"/>
    <property type="molecule type" value="Genomic_DNA"/>
</dbReference>
<dbReference type="AlphaFoldDB" id="A0A398BQB3"/>
<feature type="transmembrane region" description="Helical" evidence="1">
    <location>
        <begin position="76"/>
        <end position="97"/>
    </location>
</feature>
<organism evidence="2 3">
    <name type="scientific">Gemmobacter lutimaris</name>
    <dbReference type="NCBI Taxonomy" id="2306023"/>
    <lineage>
        <taxon>Bacteria</taxon>
        <taxon>Pseudomonadati</taxon>
        <taxon>Pseudomonadota</taxon>
        <taxon>Alphaproteobacteria</taxon>
        <taxon>Rhodobacterales</taxon>
        <taxon>Paracoccaceae</taxon>
        <taxon>Gemmobacter</taxon>
    </lineage>
</organism>
<evidence type="ECO:0000256" key="1">
    <source>
        <dbReference type="SAM" id="Phobius"/>
    </source>
</evidence>